<reference evidence="1 2" key="1">
    <citation type="submission" date="2024-08" db="EMBL/GenBank/DDBJ databases">
        <authorList>
            <person name="Cucini C."/>
            <person name="Frati F."/>
        </authorList>
    </citation>
    <scope>NUCLEOTIDE SEQUENCE [LARGE SCALE GENOMIC DNA]</scope>
</reference>
<organism evidence="1 2">
    <name type="scientific">Orchesella dallaii</name>
    <dbReference type="NCBI Taxonomy" id="48710"/>
    <lineage>
        <taxon>Eukaryota</taxon>
        <taxon>Metazoa</taxon>
        <taxon>Ecdysozoa</taxon>
        <taxon>Arthropoda</taxon>
        <taxon>Hexapoda</taxon>
        <taxon>Collembola</taxon>
        <taxon>Entomobryomorpha</taxon>
        <taxon>Entomobryoidea</taxon>
        <taxon>Orchesellidae</taxon>
        <taxon>Orchesellinae</taxon>
        <taxon>Orchesella</taxon>
    </lineage>
</organism>
<proteinExistence type="predicted"/>
<dbReference type="EMBL" id="CAXLJM020000035">
    <property type="protein sequence ID" value="CAL8103870.1"/>
    <property type="molecule type" value="Genomic_DNA"/>
</dbReference>
<accession>A0ABP1QI50</accession>
<name>A0ABP1QI50_9HEXA</name>
<comment type="caution">
    <text evidence="1">The sequence shown here is derived from an EMBL/GenBank/DDBJ whole genome shotgun (WGS) entry which is preliminary data.</text>
</comment>
<dbReference type="Proteomes" id="UP001642540">
    <property type="component" value="Unassembled WGS sequence"/>
</dbReference>
<sequence>MDILDFELTEAFDKTMSKRVTSIDPIYYPVMSTLGLYRVSVDILQKDARDVSFAAVYYDACIKLYINTNGIAFAKGFNGLTRRYATTPLSGNPDGFSFIGVDRFKDVYGGTLYTTLTDNKTFFFTAVCMVNGEMSWGVESTSPTLPEETKKKIFDHAVSLGFNREDFTELKYDTCKN</sequence>
<gene>
    <name evidence="1" type="ORF">ODALV1_LOCUS11579</name>
</gene>
<evidence type="ECO:0008006" key="3">
    <source>
        <dbReference type="Google" id="ProtNLM"/>
    </source>
</evidence>
<evidence type="ECO:0000313" key="1">
    <source>
        <dbReference type="EMBL" id="CAL8103870.1"/>
    </source>
</evidence>
<protein>
    <recommendedName>
        <fullName evidence="3">Lipocalin/cytosolic fatty-acid binding domain-containing protein</fullName>
    </recommendedName>
</protein>
<keyword evidence="2" id="KW-1185">Reference proteome</keyword>
<evidence type="ECO:0000313" key="2">
    <source>
        <dbReference type="Proteomes" id="UP001642540"/>
    </source>
</evidence>